<gene>
    <name evidence="9" type="ORF">BN9_070570</name>
</gene>
<accession>A0A024GIG1</accession>
<dbReference type="InterPro" id="IPR012936">
    <property type="entry name" value="Erv_C"/>
</dbReference>
<comment type="similarity">
    <text evidence="2">Belongs to the ERGIC family.</text>
</comment>
<protein>
    <recommendedName>
        <fullName evidence="11">Endoplasmic reticulum vesicle transporter C-terminal domain-containing protein</fullName>
    </recommendedName>
</protein>
<evidence type="ECO:0000259" key="7">
    <source>
        <dbReference type="Pfam" id="PF07970"/>
    </source>
</evidence>
<sequence length="283" mass="31928">MRGWRRFDAYAKAVEGIQERTIGGGIITLLSFLFVFFLFISEVSVWWTVNVLHRMHVDTMPQESPITLDVDISMLHESCRDIKVDVSDVQGDTSILIAKDLQEIPLIDPENPYNEGCRYKGTLTIQKLQGDIFFCHGGSLSIFNLMEMFEFNSSHVITKLNFGPSIPEMETPLTDVHKTVMAQVATYKYFAKVVPSRYVYLDGASTMTYQYSVTEHLVQTEGFVTNIPGVIISYDFSPIAVEYIETKPNIFHFITNTCAIVGGVIAVARIFDAALYSMSKKLD</sequence>
<dbReference type="AlphaFoldDB" id="A0A024GIG1"/>
<dbReference type="Pfam" id="PF13850">
    <property type="entry name" value="ERGIC_N"/>
    <property type="match status" value="1"/>
</dbReference>
<feature type="transmembrane region" description="Helical" evidence="6">
    <location>
        <begin position="21"/>
        <end position="47"/>
    </location>
</feature>
<feature type="domain" description="Endoplasmic reticulum vesicle transporter C-terminal" evidence="7">
    <location>
        <begin position="111"/>
        <end position="272"/>
    </location>
</feature>
<dbReference type="GO" id="GO:0005783">
    <property type="term" value="C:endoplasmic reticulum"/>
    <property type="evidence" value="ECO:0007669"/>
    <property type="project" value="TreeGrafter"/>
</dbReference>
<evidence type="ECO:0008006" key="11">
    <source>
        <dbReference type="Google" id="ProtNLM"/>
    </source>
</evidence>
<evidence type="ECO:0000256" key="6">
    <source>
        <dbReference type="SAM" id="Phobius"/>
    </source>
</evidence>
<dbReference type="InterPro" id="IPR045888">
    <property type="entry name" value="Erv"/>
</dbReference>
<keyword evidence="5 6" id="KW-0472">Membrane</keyword>
<evidence type="ECO:0000313" key="10">
    <source>
        <dbReference type="Proteomes" id="UP000053237"/>
    </source>
</evidence>
<evidence type="ECO:0000256" key="2">
    <source>
        <dbReference type="ARBA" id="ARBA00005648"/>
    </source>
</evidence>
<dbReference type="InParanoid" id="A0A024GIG1"/>
<dbReference type="EMBL" id="CAIX01000117">
    <property type="protein sequence ID" value="CCI46128.1"/>
    <property type="molecule type" value="Genomic_DNA"/>
</dbReference>
<evidence type="ECO:0000313" key="9">
    <source>
        <dbReference type="EMBL" id="CCI46128.1"/>
    </source>
</evidence>
<dbReference type="PANTHER" id="PTHR10984:SF25">
    <property type="entry name" value="ENDOPLASMIC RETICULUM-GOLGI INTERMEDIATE COMPARTMENT PROTEIN 3"/>
    <property type="match status" value="1"/>
</dbReference>
<dbReference type="OrthoDB" id="270930at2759"/>
<evidence type="ECO:0000259" key="8">
    <source>
        <dbReference type="Pfam" id="PF13850"/>
    </source>
</evidence>
<evidence type="ECO:0000256" key="3">
    <source>
        <dbReference type="ARBA" id="ARBA00022692"/>
    </source>
</evidence>
<comment type="caution">
    <text evidence="9">The sequence shown here is derived from an EMBL/GenBank/DDBJ whole genome shotgun (WGS) entry which is preliminary data.</text>
</comment>
<keyword evidence="4 6" id="KW-1133">Transmembrane helix</keyword>
<evidence type="ECO:0000256" key="1">
    <source>
        <dbReference type="ARBA" id="ARBA00004141"/>
    </source>
</evidence>
<dbReference type="STRING" id="65357.A0A024GIG1"/>
<evidence type="ECO:0000256" key="5">
    <source>
        <dbReference type="ARBA" id="ARBA00023136"/>
    </source>
</evidence>
<organism evidence="9 10">
    <name type="scientific">Albugo candida</name>
    <dbReference type="NCBI Taxonomy" id="65357"/>
    <lineage>
        <taxon>Eukaryota</taxon>
        <taxon>Sar</taxon>
        <taxon>Stramenopiles</taxon>
        <taxon>Oomycota</taxon>
        <taxon>Peronosporomycetes</taxon>
        <taxon>Albuginales</taxon>
        <taxon>Albuginaceae</taxon>
        <taxon>Albugo</taxon>
    </lineage>
</organism>
<dbReference type="Pfam" id="PF07970">
    <property type="entry name" value="COPIIcoated_ERV"/>
    <property type="match status" value="1"/>
</dbReference>
<dbReference type="GO" id="GO:0030134">
    <property type="term" value="C:COPII-coated ER to Golgi transport vesicle"/>
    <property type="evidence" value="ECO:0007669"/>
    <property type="project" value="TreeGrafter"/>
</dbReference>
<evidence type="ECO:0000256" key="4">
    <source>
        <dbReference type="ARBA" id="ARBA00022989"/>
    </source>
</evidence>
<dbReference type="InterPro" id="IPR039542">
    <property type="entry name" value="Erv_N"/>
</dbReference>
<keyword evidence="3 6" id="KW-0812">Transmembrane</keyword>
<name>A0A024GIG1_9STRA</name>
<dbReference type="Proteomes" id="UP000053237">
    <property type="component" value="Unassembled WGS sequence"/>
</dbReference>
<keyword evidence="10" id="KW-1185">Reference proteome</keyword>
<proteinExistence type="inferred from homology"/>
<dbReference type="PANTHER" id="PTHR10984">
    <property type="entry name" value="ENDOPLASMIC RETICULUM-GOLGI INTERMEDIATE COMPARTMENT PROTEIN"/>
    <property type="match status" value="1"/>
</dbReference>
<feature type="domain" description="Endoplasmic reticulum vesicle transporter N-terminal" evidence="8">
    <location>
        <begin position="5"/>
        <end position="93"/>
    </location>
</feature>
<feature type="transmembrane region" description="Helical" evidence="6">
    <location>
        <begin position="250"/>
        <end position="271"/>
    </location>
</feature>
<comment type="subcellular location">
    <subcellularLocation>
        <location evidence="1">Membrane</location>
        <topology evidence="1">Multi-pass membrane protein</topology>
    </subcellularLocation>
</comment>
<reference evidence="9 10" key="1">
    <citation type="submission" date="2012-05" db="EMBL/GenBank/DDBJ databases">
        <title>Recombination and specialization in a pathogen metapopulation.</title>
        <authorList>
            <person name="Gardiner A."/>
            <person name="Kemen E."/>
            <person name="Schultz-Larsen T."/>
            <person name="MacLean D."/>
            <person name="Van Oosterhout C."/>
            <person name="Jones J.D.G."/>
        </authorList>
    </citation>
    <scope>NUCLEOTIDE SEQUENCE [LARGE SCALE GENOMIC DNA]</scope>
    <source>
        <strain evidence="9 10">Ac Nc2</strain>
    </source>
</reference>
<dbReference type="GO" id="GO:0016020">
    <property type="term" value="C:membrane"/>
    <property type="evidence" value="ECO:0007669"/>
    <property type="project" value="UniProtKB-SubCell"/>
</dbReference>